<protein>
    <submittedName>
        <fullName evidence="1">Uncharacterized protein</fullName>
    </submittedName>
</protein>
<dbReference type="AlphaFoldDB" id="A0A2H3DCG2"/>
<organism evidence="1 2">
    <name type="scientific">Armillaria gallica</name>
    <name type="common">Bulbous honey fungus</name>
    <name type="synonym">Armillaria bulbosa</name>
    <dbReference type="NCBI Taxonomy" id="47427"/>
    <lineage>
        <taxon>Eukaryota</taxon>
        <taxon>Fungi</taxon>
        <taxon>Dikarya</taxon>
        <taxon>Basidiomycota</taxon>
        <taxon>Agaricomycotina</taxon>
        <taxon>Agaricomycetes</taxon>
        <taxon>Agaricomycetidae</taxon>
        <taxon>Agaricales</taxon>
        <taxon>Marasmiineae</taxon>
        <taxon>Physalacriaceae</taxon>
        <taxon>Armillaria</taxon>
    </lineage>
</organism>
<dbReference type="EMBL" id="KZ293682">
    <property type="protein sequence ID" value="PBK86777.1"/>
    <property type="molecule type" value="Genomic_DNA"/>
</dbReference>
<dbReference type="Proteomes" id="UP000217790">
    <property type="component" value="Unassembled WGS sequence"/>
</dbReference>
<name>A0A2H3DCG2_ARMGA</name>
<proteinExistence type="predicted"/>
<evidence type="ECO:0000313" key="1">
    <source>
        <dbReference type="EMBL" id="PBK86777.1"/>
    </source>
</evidence>
<sequence length="166" mass="18228">MWNRKGKSLEICCGAAISIWWMALNTEVPPPTYAICGQTGPPCATHNKVMAAACIAWTDRLHLQIDVYREIVIKNVIDGSMWLYGVFAGIFCAFSPRSMKLQMEQLKVLQIGATDLGDGGPRMRGESLSEIWDTGETVSADDAGMDPQGHCLGTLKKLLQYEGYAI</sequence>
<dbReference type="InParanoid" id="A0A2H3DCG2"/>
<gene>
    <name evidence="1" type="ORF">ARMGADRAFT_1035328</name>
</gene>
<reference evidence="2" key="1">
    <citation type="journal article" date="2017" name="Nat. Ecol. Evol.">
        <title>Genome expansion and lineage-specific genetic innovations in the forest pathogenic fungi Armillaria.</title>
        <authorList>
            <person name="Sipos G."/>
            <person name="Prasanna A.N."/>
            <person name="Walter M.C."/>
            <person name="O'Connor E."/>
            <person name="Balint B."/>
            <person name="Krizsan K."/>
            <person name="Kiss B."/>
            <person name="Hess J."/>
            <person name="Varga T."/>
            <person name="Slot J."/>
            <person name="Riley R."/>
            <person name="Boka B."/>
            <person name="Rigling D."/>
            <person name="Barry K."/>
            <person name="Lee J."/>
            <person name="Mihaltcheva S."/>
            <person name="LaButti K."/>
            <person name="Lipzen A."/>
            <person name="Waldron R."/>
            <person name="Moloney N.M."/>
            <person name="Sperisen C."/>
            <person name="Kredics L."/>
            <person name="Vagvoelgyi C."/>
            <person name="Patrignani A."/>
            <person name="Fitzpatrick D."/>
            <person name="Nagy I."/>
            <person name="Doyle S."/>
            <person name="Anderson J.B."/>
            <person name="Grigoriev I.V."/>
            <person name="Gueldener U."/>
            <person name="Muensterkoetter M."/>
            <person name="Nagy L.G."/>
        </authorList>
    </citation>
    <scope>NUCLEOTIDE SEQUENCE [LARGE SCALE GENOMIC DNA]</scope>
    <source>
        <strain evidence="2">Ar21-2</strain>
    </source>
</reference>
<evidence type="ECO:0000313" key="2">
    <source>
        <dbReference type="Proteomes" id="UP000217790"/>
    </source>
</evidence>
<keyword evidence="2" id="KW-1185">Reference proteome</keyword>
<accession>A0A2H3DCG2</accession>